<dbReference type="Pfam" id="PF14321">
    <property type="entry name" value="DUF4382"/>
    <property type="match status" value="1"/>
</dbReference>
<evidence type="ECO:0000313" key="4">
    <source>
        <dbReference type="Proteomes" id="UP000199527"/>
    </source>
</evidence>
<dbReference type="EMBL" id="FNEM01000014">
    <property type="protein sequence ID" value="SDJ85550.1"/>
    <property type="molecule type" value="Genomic_DNA"/>
</dbReference>
<sequence length="296" mass="32443">MTISDSPMNNVDRVWLSMNELVMTDERGLEHRYAVHNPDFDLLNFQGMNSHPLITGLRIEQGRYHNVHLTIHPGTGNQGSAVENGQGRHGLKAESGYLPMADLTVMGGQHLIHTLDVDLYRGMFQTSEGFELRHMGIRSTDYPHMGHLIGEVDPQWLADCEMEFASLSLPGGVFKHLAYLYPDVVTDIDQMADSSINRNDQRVLPTAVSPIYADAQGDWHFVMGYLPEGNYRVGYSCLGHLDDPQIDDINDGEFVIYRDGGSLTVEAGEGGGHQNVHECGNGHSGGGHGGHGGHGG</sequence>
<organism evidence="3 4">
    <name type="scientific">Ferrimonas sediminum</name>
    <dbReference type="NCBI Taxonomy" id="718193"/>
    <lineage>
        <taxon>Bacteria</taxon>
        <taxon>Pseudomonadati</taxon>
        <taxon>Pseudomonadota</taxon>
        <taxon>Gammaproteobacteria</taxon>
        <taxon>Alteromonadales</taxon>
        <taxon>Ferrimonadaceae</taxon>
        <taxon>Ferrimonas</taxon>
    </lineage>
</organism>
<proteinExistence type="predicted"/>
<feature type="compositionally biased region" description="Gly residues" evidence="1">
    <location>
        <begin position="282"/>
        <end position="296"/>
    </location>
</feature>
<evidence type="ECO:0000259" key="2">
    <source>
        <dbReference type="Pfam" id="PF14321"/>
    </source>
</evidence>
<reference evidence="4" key="1">
    <citation type="submission" date="2016-10" db="EMBL/GenBank/DDBJ databases">
        <authorList>
            <person name="Varghese N."/>
            <person name="Submissions S."/>
        </authorList>
    </citation>
    <scope>NUCLEOTIDE SEQUENCE [LARGE SCALE GENOMIC DNA]</scope>
    <source>
        <strain evidence="4">DSM 23317</strain>
    </source>
</reference>
<dbReference type="AlphaFoldDB" id="A0A1G8X725"/>
<gene>
    <name evidence="3" type="ORF">SAMN04488540_11486</name>
</gene>
<accession>A0A1G8X725</accession>
<dbReference type="Proteomes" id="UP000199527">
    <property type="component" value="Unassembled WGS sequence"/>
</dbReference>
<feature type="domain" description="DUF4382" evidence="2">
    <location>
        <begin position="2"/>
        <end position="130"/>
    </location>
</feature>
<name>A0A1G8X725_9GAMM</name>
<evidence type="ECO:0000313" key="3">
    <source>
        <dbReference type="EMBL" id="SDJ85550.1"/>
    </source>
</evidence>
<keyword evidence="4" id="KW-1185">Reference proteome</keyword>
<protein>
    <recommendedName>
        <fullName evidence="2">DUF4382 domain-containing protein</fullName>
    </recommendedName>
</protein>
<feature type="region of interest" description="Disordered" evidence="1">
    <location>
        <begin position="269"/>
        <end position="296"/>
    </location>
</feature>
<evidence type="ECO:0000256" key="1">
    <source>
        <dbReference type="SAM" id="MobiDB-lite"/>
    </source>
</evidence>
<dbReference type="InterPro" id="IPR025491">
    <property type="entry name" value="DUF4382"/>
</dbReference>